<comment type="caution">
    <text evidence="4">The sequence shown here is derived from an EMBL/GenBank/DDBJ whole genome shotgun (WGS) entry which is preliminary data.</text>
</comment>
<evidence type="ECO:0000259" key="3">
    <source>
        <dbReference type="PROSITE" id="PS50157"/>
    </source>
</evidence>
<dbReference type="SMART" id="SM00355">
    <property type="entry name" value="ZnF_C2H2"/>
    <property type="match status" value="2"/>
</dbReference>
<keyword evidence="1" id="KW-0479">Metal-binding</keyword>
<accession>A0AAD5WSR7</accession>
<dbReference type="AlphaFoldDB" id="A0AAD5WSR7"/>
<feature type="compositionally biased region" description="Basic and acidic residues" evidence="2">
    <location>
        <begin position="374"/>
        <end position="386"/>
    </location>
</feature>
<dbReference type="GO" id="GO:0008270">
    <property type="term" value="F:zinc ion binding"/>
    <property type="evidence" value="ECO:0007669"/>
    <property type="project" value="UniProtKB-KW"/>
</dbReference>
<gene>
    <name evidence="4" type="ORF">MKZ38_009994</name>
</gene>
<dbReference type="PROSITE" id="PS50157">
    <property type="entry name" value="ZINC_FINGER_C2H2_2"/>
    <property type="match status" value="1"/>
</dbReference>
<evidence type="ECO:0000256" key="1">
    <source>
        <dbReference type="PROSITE-ProRule" id="PRU00042"/>
    </source>
</evidence>
<feature type="region of interest" description="Disordered" evidence="2">
    <location>
        <begin position="1"/>
        <end position="20"/>
    </location>
</feature>
<evidence type="ECO:0000313" key="4">
    <source>
        <dbReference type="EMBL" id="KAJ2903417.1"/>
    </source>
</evidence>
<dbReference type="EMBL" id="JAKWBI020000082">
    <property type="protein sequence ID" value="KAJ2903417.1"/>
    <property type="molecule type" value="Genomic_DNA"/>
</dbReference>
<feature type="compositionally biased region" description="Basic residues" evidence="2">
    <location>
        <begin position="387"/>
        <end position="398"/>
    </location>
</feature>
<keyword evidence="1" id="KW-0862">Zinc</keyword>
<proteinExistence type="predicted"/>
<dbReference type="InterPro" id="IPR013087">
    <property type="entry name" value="Znf_C2H2_type"/>
</dbReference>
<dbReference type="Gene3D" id="3.30.160.60">
    <property type="entry name" value="Classic Zinc Finger"/>
    <property type="match status" value="1"/>
</dbReference>
<reference evidence="4" key="1">
    <citation type="submission" date="2022-07" db="EMBL/GenBank/DDBJ databases">
        <title>Draft genome sequence of Zalerion maritima ATCC 34329, a (micro)plastics degrading marine fungus.</title>
        <authorList>
            <person name="Paco A."/>
            <person name="Goncalves M.F.M."/>
            <person name="Rocha-Santos T.A.P."/>
            <person name="Alves A."/>
        </authorList>
    </citation>
    <scope>NUCLEOTIDE SEQUENCE</scope>
    <source>
        <strain evidence="4">ATCC 34329</strain>
    </source>
</reference>
<dbReference type="Proteomes" id="UP001201980">
    <property type="component" value="Unassembled WGS sequence"/>
</dbReference>
<evidence type="ECO:0000313" key="5">
    <source>
        <dbReference type="Proteomes" id="UP001201980"/>
    </source>
</evidence>
<organism evidence="4 5">
    <name type="scientific">Zalerion maritima</name>
    <dbReference type="NCBI Taxonomy" id="339359"/>
    <lineage>
        <taxon>Eukaryota</taxon>
        <taxon>Fungi</taxon>
        <taxon>Dikarya</taxon>
        <taxon>Ascomycota</taxon>
        <taxon>Pezizomycotina</taxon>
        <taxon>Sordariomycetes</taxon>
        <taxon>Lulworthiomycetidae</taxon>
        <taxon>Lulworthiales</taxon>
        <taxon>Lulworthiaceae</taxon>
        <taxon>Zalerion</taxon>
    </lineage>
</organism>
<name>A0AAD5WSR7_9PEZI</name>
<keyword evidence="5" id="KW-1185">Reference proteome</keyword>
<feature type="domain" description="C2H2-type" evidence="3">
    <location>
        <begin position="298"/>
        <end position="328"/>
    </location>
</feature>
<evidence type="ECO:0000256" key="2">
    <source>
        <dbReference type="SAM" id="MobiDB-lite"/>
    </source>
</evidence>
<sequence length="415" mass="46578">MANLQHQLHQHHPTPGSLNLEHVTSFPHSIPLQAFSMEQLDSMDLATFNLDDSFSTMSCPGSATFSASSSVYDSYTSISGRSTPQGSRQNSFEFDICTSSALPYEFTPPSTASTGCFPLEQGHRHEGNIPATPARKHMGLNASSDTGLLELAMGSHHNQHQHLDICGFNSPMHTISFEQPTTTPPHQPGARRDATSIWNVNVDSPILFNKNPSSNGSPAKSFKLESPISSNMHALSSPARRKLYMDEAQQKASVLQNYISPSRRSIKQQHAQSEYSNYQSYSDRRITAPLSTIPRAGWKCTFPGCESNFKRQEHLKRHIRTIHVEQPQEEMDSCVFCPKTFKNRPDNYRQHLTLHADPKRSGETGYRVPYHPDAAAELRREQEKTRNRNKRHKSKAQSRSRQETARGRAHATISS</sequence>
<keyword evidence="1" id="KW-0863">Zinc-finger</keyword>
<dbReference type="PROSITE" id="PS00028">
    <property type="entry name" value="ZINC_FINGER_C2H2_1"/>
    <property type="match status" value="1"/>
</dbReference>
<protein>
    <recommendedName>
        <fullName evidence="3">C2H2-type domain-containing protein</fullName>
    </recommendedName>
</protein>
<feature type="region of interest" description="Disordered" evidence="2">
    <location>
        <begin position="373"/>
        <end position="415"/>
    </location>
</feature>